<comment type="caution">
    <text evidence="3">The sequence shown here is derived from an EMBL/GenBank/DDBJ whole genome shotgun (WGS) entry which is preliminary data.</text>
</comment>
<reference evidence="3 4" key="1">
    <citation type="submission" date="2020-01" db="EMBL/GenBank/DDBJ databases">
        <title>Leptobacterium flavescens.</title>
        <authorList>
            <person name="Wang G."/>
        </authorList>
    </citation>
    <scope>NUCLEOTIDE SEQUENCE [LARGE SCALE GENOMIC DNA]</scope>
    <source>
        <strain evidence="3 4">KCTC 22160</strain>
    </source>
</reference>
<evidence type="ECO:0000259" key="1">
    <source>
        <dbReference type="Pfam" id="PF03572"/>
    </source>
</evidence>
<dbReference type="AlphaFoldDB" id="A0A6P0UQX4"/>
<dbReference type="GO" id="GO:0008236">
    <property type="term" value="F:serine-type peptidase activity"/>
    <property type="evidence" value="ECO:0007669"/>
    <property type="project" value="InterPro"/>
</dbReference>
<dbReference type="Proteomes" id="UP000468581">
    <property type="component" value="Unassembled WGS sequence"/>
</dbReference>
<dbReference type="Pfam" id="PF03572">
    <property type="entry name" value="Peptidase_S41"/>
    <property type="match status" value="1"/>
</dbReference>
<dbReference type="RefSeq" id="WP_163608208.1">
    <property type="nucleotide sequence ID" value="NZ_JAABOO010000003.1"/>
</dbReference>
<gene>
    <name evidence="3" type="ORF">GWK08_15860</name>
</gene>
<keyword evidence="4" id="KW-1185">Reference proteome</keyword>
<sequence length="398" mass="44742">MKNHSYILLFFCFVFAAKAQTKYQKDFSVLWESIDAQFAYFDSRKTDWEQVRVIYQPIVDRVSDEDEFIRVLENVLNELYNGHISLGVNLPSSNRLIPSGSDLWAEYSGNEFVITDIREGYKADLSGLKTGMHITHFNDVPVKKAIDKFLPKSFRDYDKEVYDYAINMLLAGTHDKARKISVKYRGKALDFYPDKEVIQEEEEVLESDVLPGNIAYIKINNSLFKDELIDAFGKTVDKLSVTKAMILDLRETSSGGNTTVARAIMGKFIKTDRPYQKHSVPGEEKAYGVKRSWVEYVSPKGKVYTKPLVVLVGRWTGSMGEGLAIGFEGMGRASLAGTPMAGLLGAIECSPLPETGIGVCFPIEKLFHINGTPREDFVPENRTATGKEALERAIKLLN</sequence>
<dbReference type="InterPro" id="IPR005151">
    <property type="entry name" value="Tail-specific_protease"/>
</dbReference>
<dbReference type="EMBL" id="JAABOO010000003">
    <property type="protein sequence ID" value="NER14932.1"/>
    <property type="molecule type" value="Genomic_DNA"/>
</dbReference>
<name>A0A6P0UQX4_9FLAO</name>
<dbReference type="SUPFAM" id="SSF52096">
    <property type="entry name" value="ClpP/crotonase"/>
    <property type="match status" value="1"/>
</dbReference>
<accession>A0A6P0UQX4</accession>
<dbReference type="InterPro" id="IPR028204">
    <property type="entry name" value="Tricorn_C1"/>
</dbReference>
<dbReference type="InterPro" id="IPR029045">
    <property type="entry name" value="ClpP/crotonase-like_dom_sf"/>
</dbReference>
<dbReference type="Gene3D" id="3.90.226.10">
    <property type="entry name" value="2-enoyl-CoA Hydratase, Chain A, domain 1"/>
    <property type="match status" value="1"/>
</dbReference>
<dbReference type="PANTHER" id="PTHR11261">
    <property type="entry name" value="INTERPHOTORECEPTOR RETINOID-BINDING PROTEIN"/>
    <property type="match status" value="1"/>
</dbReference>
<feature type="domain" description="Tail specific protease" evidence="1">
    <location>
        <begin position="213"/>
        <end position="372"/>
    </location>
</feature>
<proteinExistence type="predicted"/>
<evidence type="ECO:0000313" key="4">
    <source>
        <dbReference type="Proteomes" id="UP000468581"/>
    </source>
</evidence>
<feature type="domain" description="Tricorn protease C1" evidence="2">
    <location>
        <begin position="21"/>
        <end position="76"/>
    </location>
</feature>
<organism evidence="3 4">
    <name type="scientific">Leptobacterium flavescens</name>
    <dbReference type="NCBI Taxonomy" id="472055"/>
    <lineage>
        <taxon>Bacteria</taxon>
        <taxon>Pseudomonadati</taxon>
        <taxon>Bacteroidota</taxon>
        <taxon>Flavobacteriia</taxon>
        <taxon>Flavobacteriales</taxon>
        <taxon>Flavobacteriaceae</taxon>
        <taxon>Leptobacterium</taxon>
    </lineage>
</organism>
<dbReference type="Pfam" id="PF14684">
    <property type="entry name" value="Tricorn_C1"/>
    <property type="match status" value="1"/>
</dbReference>
<evidence type="ECO:0000259" key="2">
    <source>
        <dbReference type="Pfam" id="PF14684"/>
    </source>
</evidence>
<dbReference type="PANTHER" id="PTHR11261:SF3">
    <property type="entry name" value="RETINOL-BINDING PROTEIN 3"/>
    <property type="match status" value="1"/>
</dbReference>
<evidence type="ECO:0000313" key="3">
    <source>
        <dbReference type="EMBL" id="NER14932.1"/>
    </source>
</evidence>
<dbReference type="Gene3D" id="3.30.750.44">
    <property type="match status" value="1"/>
</dbReference>
<dbReference type="GO" id="GO:0006508">
    <property type="term" value="P:proteolysis"/>
    <property type="evidence" value="ECO:0007669"/>
    <property type="project" value="InterPro"/>
</dbReference>
<dbReference type="SUPFAM" id="SSF50156">
    <property type="entry name" value="PDZ domain-like"/>
    <property type="match status" value="1"/>
</dbReference>
<protein>
    <submittedName>
        <fullName evidence="3">Peptidase</fullName>
    </submittedName>
</protein>
<dbReference type="InterPro" id="IPR036034">
    <property type="entry name" value="PDZ_sf"/>
</dbReference>